<dbReference type="AlphaFoldDB" id="A0A919P5A1"/>
<dbReference type="EMBL" id="BONK01000020">
    <property type="protein sequence ID" value="GIG23493.1"/>
    <property type="molecule type" value="Genomic_DNA"/>
</dbReference>
<organism evidence="1 2">
    <name type="scientific">Cellulomonas chitinilytica</name>
    <dbReference type="NCBI Taxonomy" id="398759"/>
    <lineage>
        <taxon>Bacteria</taxon>
        <taxon>Bacillati</taxon>
        <taxon>Actinomycetota</taxon>
        <taxon>Actinomycetes</taxon>
        <taxon>Micrococcales</taxon>
        <taxon>Cellulomonadaceae</taxon>
        <taxon>Cellulomonas</taxon>
    </lineage>
</organism>
<evidence type="ECO:0000313" key="1">
    <source>
        <dbReference type="EMBL" id="GIG23493.1"/>
    </source>
</evidence>
<proteinExistence type="predicted"/>
<comment type="caution">
    <text evidence="1">The sequence shown here is derived from an EMBL/GenBank/DDBJ whole genome shotgun (WGS) entry which is preliminary data.</text>
</comment>
<sequence length="50" mass="5439">MDTSTTTPRATVDTFESANPFLGETETLVVAGRALDGQRVNDIPTQRSRD</sequence>
<name>A0A919P5A1_9CELL</name>
<dbReference type="RefSeq" id="WP_203758498.1">
    <property type="nucleotide sequence ID" value="NZ_BONK01000020.1"/>
</dbReference>
<protein>
    <submittedName>
        <fullName evidence="1">Uncharacterized protein</fullName>
    </submittedName>
</protein>
<accession>A0A919P5A1</accession>
<evidence type="ECO:0000313" key="2">
    <source>
        <dbReference type="Proteomes" id="UP000632740"/>
    </source>
</evidence>
<dbReference type="Proteomes" id="UP000632740">
    <property type="component" value="Unassembled WGS sequence"/>
</dbReference>
<gene>
    <name evidence="1" type="ORF">Cch01nite_42170</name>
</gene>
<keyword evidence="2" id="KW-1185">Reference proteome</keyword>
<reference evidence="1" key="1">
    <citation type="submission" date="2021-01" db="EMBL/GenBank/DDBJ databases">
        <title>Whole genome shotgun sequence of Cellulomonas chitinilytica NBRC 110799.</title>
        <authorList>
            <person name="Komaki H."/>
            <person name="Tamura T."/>
        </authorList>
    </citation>
    <scope>NUCLEOTIDE SEQUENCE</scope>
    <source>
        <strain evidence="1">NBRC 110799</strain>
    </source>
</reference>